<dbReference type="EMBL" id="RJVG01000015">
    <property type="protein sequence ID" value="ROR22320.1"/>
    <property type="molecule type" value="Genomic_DNA"/>
</dbReference>
<evidence type="ECO:0000256" key="1">
    <source>
        <dbReference type="SAM" id="Phobius"/>
    </source>
</evidence>
<dbReference type="AlphaFoldDB" id="A0A3N1X6B0"/>
<keyword evidence="1" id="KW-0472">Membrane</keyword>
<protein>
    <submittedName>
        <fullName evidence="2">Uncharacterized protein DUF4846</fullName>
    </submittedName>
</protein>
<proteinExistence type="predicted"/>
<dbReference type="Pfam" id="PF16138">
    <property type="entry name" value="DUF4846"/>
    <property type="match status" value="1"/>
</dbReference>
<organism evidence="2 3">
    <name type="scientific">Mobilisporobacter senegalensis</name>
    <dbReference type="NCBI Taxonomy" id="1329262"/>
    <lineage>
        <taxon>Bacteria</taxon>
        <taxon>Bacillati</taxon>
        <taxon>Bacillota</taxon>
        <taxon>Clostridia</taxon>
        <taxon>Lachnospirales</taxon>
        <taxon>Lachnospiraceae</taxon>
        <taxon>Mobilisporobacter</taxon>
    </lineage>
</organism>
<name>A0A3N1X6B0_9FIRM</name>
<evidence type="ECO:0000313" key="3">
    <source>
        <dbReference type="Proteomes" id="UP000273083"/>
    </source>
</evidence>
<dbReference type="Proteomes" id="UP000273083">
    <property type="component" value="Unassembled WGS sequence"/>
</dbReference>
<sequence length="457" mass="52929">MLAFFIKEVIGMNKKYLSIFTAIVLCIIFIGMVYYLEQNSIANPPDITVKIEDQLINTEVGLNEWNGAVYDREDVFKTIIKQNNQIPYVQLGEMVQIEFKENNPDKITVTDYILTKEGNLKYSDKAKEIIALEKEDGAYRFQLKSNLASFLSSNSEDYKKGNTIRGFRILCNWGKNECEYGFILRTDGSTTQVDNEEMLQEDVEVFHTILPEGNNLATRIIPPKDYVRTEEDNNSFMAFMRKLPLKRDGSPVLLYNGDEKNNQDVHIAVFDIDIGEKDLQQCADSIIRIYAEYYWSNEEYDKIAFHLTNNFLMEYIKWRDGNRLKVNGNQTSWVKTAAYDDSYETFRKFLDTVFIYAGTLSLDRESEKIGLENIQAGDMFIKGGSPGHCVLVVDAAVKENGDRAYLLAQGFMPAQEFHVLKNPLHEEDPWYYDNEIVYPLKTPQWTFEEGSLKRWME</sequence>
<keyword evidence="3" id="KW-1185">Reference proteome</keyword>
<dbReference type="InterPro" id="IPR032315">
    <property type="entry name" value="DUF4846"/>
</dbReference>
<feature type="transmembrane region" description="Helical" evidence="1">
    <location>
        <begin position="16"/>
        <end position="36"/>
    </location>
</feature>
<accession>A0A3N1X6B0</accession>
<evidence type="ECO:0000313" key="2">
    <source>
        <dbReference type="EMBL" id="ROR22320.1"/>
    </source>
</evidence>
<reference evidence="2 3" key="1">
    <citation type="submission" date="2018-11" db="EMBL/GenBank/DDBJ databases">
        <title>Genomic Encyclopedia of Type Strains, Phase IV (KMG-IV): sequencing the most valuable type-strain genomes for metagenomic binning, comparative biology and taxonomic classification.</title>
        <authorList>
            <person name="Goeker M."/>
        </authorList>
    </citation>
    <scope>NUCLEOTIDE SEQUENCE [LARGE SCALE GENOMIC DNA]</scope>
    <source>
        <strain evidence="2 3">DSM 26537</strain>
    </source>
</reference>
<keyword evidence="1" id="KW-0812">Transmembrane</keyword>
<keyword evidence="1" id="KW-1133">Transmembrane helix</keyword>
<comment type="caution">
    <text evidence="2">The sequence shown here is derived from an EMBL/GenBank/DDBJ whole genome shotgun (WGS) entry which is preliminary data.</text>
</comment>
<gene>
    <name evidence="2" type="ORF">EDD66_1155</name>
</gene>